<name>A0A917RY82_9BACL</name>
<accession>A0A917RY82</accession>
<dbReference type="Proteomes" id="UP000654670">
    <property type="component" value="Unassembled WGS sequence"/>
</dbReference>
<dbReference type="InterPro" id="IPR000189">
    <property type="entry name" value="Transglyc_AS"/>
</dbReference>
<dbReference type="Gene3D" id="1.10.530.10">
    <property type="match status" value="1"/>
</dbReference>
<organism evidence="4 5">
    <name type="scientific">Sporolactobacillus putidus</name>
    <dbReference type="NCBI Taxonomy" id="492735"/>
    <lineage>
        <taxon>Bacteria</taxon>
        <taxon>Bacillati</taxon>
        <taxon>Bacillota</taxon>
        <taxon>Bacilli</taxon>
        <taxon>Bacillales</taxon>
        <taxon>Sporolactobacillaceae</taxon>
        <taxon>Sporolactobacillus</taxon>
    </lineage>
</organism>
<protein>
    <recommendedName>
        <fullName evidence="3">Transglycosylase SLT domain-containing protein</fullName>
    </recommendedName>
</protein>
<feature type="compositionally biased region" description="Polar residues" evidence="2">
    <location>
        <begin position="92"/>
        <end position="108"/>
    </location>
</feature>
<dbReference type="PANTHER" id="PTHR37423:SF2">
    <property type="entry name" value="MEMBRANE-BOUND LYTIC MUREIN TRANSGLYCOSYLASE C"/>
    <property type="match status" value="1"/>
</dbReference>
<dbReference type="Pfam" id="PF01464">
    <property type="entry name" value="SLT"/>
    <property type="match status" value="1"/>
</dbReference>
<gene>
    <name evidence="4" type="ORF">GCM10007968_07220</name>
</gene>
<feature type="domain" description="Transglycosylase SLT" evidence="3">
    <location>
        <begin position="119"/>
        <end position="219"/>
    </location>
</feature>
<evidence type="ECO:0000259" key="3">
    <source>
        <dbReference type="Pfam" id="PF01464"/>
    </source>
</evidence>
<dbReference type="GO" id="GO:0000270">
    <property type="term" value="P:peptidoglycan metabolic process"/>
    <property type="evidence" value="ECO:0007669"/>
    <property type="project" value="InterPro"/>
</dbReference>
<evidence type="ECO:0000313" key="4">
    <source>
        <dbReference type="EMBL" id="GGL45631.1"/>
    </source>
</evidence>
<evidence type="ECO:0000256" key="1">
    <source>
        <dbReference type="ARBA" id="ARBA00007734"/>
    </source>
</evidence>
<dbReference type="InterPro" id="IPR008258">
    <property type="entry name" value="Transglycosylase_SLT_dom_1"/>
</dbReference>
<dbReference type="SUPFAM" id="SSF53955">
    <property type="entry name" value="Lysozyme-like"/>
    <property type="match status" value="1"/>
</dbReference>
<keyword evidence="5" id="KW-1185">Reference proteome</keyword>
<dbReference type="GO" id="GO:0016020">
    <property type="term" value="C:membrane"/>
    <property type="evidence" value="ECO:0007669"/>
    <property type="project" value="InterPro"/>
</dbReference>
<comment type="caution">
    <text evidence="4">The sequence shown here is derived from an EMBL/GenBank/DDBJ whole genome shotgun (WGS) entry which is preliminary data.</text>
</comment>
<reference evidence="4" key="2">
    <citation type="submission" date="2020-09" db="EMBL/GenBank/DDBJ databases">
        <authorList>
            <person name="Sun Q."/>
            <person name="Ohkuma M."/>
        </authorList>
    </citation>
    <scope>NUCLEOTIDE SEQUENCE</scope>
    <source>
        <strain evidence="4">JCM 15325</strain>
    </source>
</reference>
<dbReference type="AlphaFoldDB" id="A0A917RY82"/>
<feature type="region of interest" description="Disordered" evidence="2">
    <location>
        <begin position="84"/>
        <end position="108"/>
    </location>
</feature>
<reference evidence="4" key="1">
    <citation type="journal article" date="2014" name="Int. J. Syst. Evol. Microbiol.">
        <title>Complete genome sequence of Corynebacterium casei LMG S-19264T (=DSM 44701T), isolated from a smear-ripened cheese.</title>
        <authorList>
            <consortium name="US DOE Joint Genome Institute (JGI-PGF)"/>
            <person name="Walter F."/>
            <person name="Albersmeier A."/>
            <person name="Kalinowski J."/>
            <person name="Ruckert C."/>
        </authorList>
    </citation>
    <scope>NUCLEOTIDE SEQUENCE</scope>
    <source>
        <strain evidence="4">JCM 15325</strain>
    </source>
</reference>
<dbReference type="PROSITE" id="PS00922">
    <property type="entry name" value="TRANSGLYCOSYLASE"/>
    <property type="match status" value="1"/>
</dbReference>
<comment type="similarity">
    <text evidence="1">Belongs to the transglycosylase Slt family.</text>
</comment>
<dbReference type="GO" id="GO:0008933">
    <property type="term" value="F:peptidoglycan lytic transglycosylase activity"/>
    <property type="evidence" value="ECO:0007669"/>
    <property type="project" value="InterPro"/>
</dbReference>
<evidence type="ECO:0000313" key="5">
    <source>
        <dbReference type="Proteomes" id="UP000654670"/>
    </source>
</evidence>
<proteinExistence type="inferred from homology"/>
<sequence>MAIDPGTLSQLLSLEMSGKASAPDAFSSQTGKGRFSDILNELMFLMDMPVPEQSGQPAGLISGSAAGGADMLWQQLASSAPLSGYTTGGGSHSVNALPSAPSRQGNLSSTRQSAYSGIIGEMSKKYSVDPGLIASVIAAESGGNPEATSPAGAQGLMQLMPGTAESLGVSDAYDPAQNIEGGTKYLRKLLDQFGGNVSLALAAYNAGAANVAKYGGVPPFAETQAYVKRVLDGFSSESRQA</sequence>
<dbReference type="RefSeq" id="WP_308424059.1">
    <property type="nucleotide sequence ID" value="NZ_BMOK01000002.1"/>
</dbReference>
<dbReference type="InterPro" id="IPR023346">
    <property type="entry name" value="Lysozyme-like_dom_sf"/>
</dbReference>
<dbReference type="CDD" id="cd00254">
    <property type="entry name" value="LT-like"/>
    <property type="match status" value="1"/>
</dbReference>
<dbReference type="PANTHER" id="PTHR37423">
    <property type="entry name" value="SOLUBLE LYTIC MUREIN TRANSGLYCOSYLASE-RELATED"/>
    <property type="match status" value="1"/>
</dbReference>
<evidence type="ECO:0000256" key="2">
    <source>
        <dbReference type="SAM" id="MobiDB-lite"/>
    </source>
</evidence>
<dbReference type="EMBL" id="BMOK01000002">
    <property type="protein sequence ID" value="GGL45631.1"/>
    <property type="molecule type" value="Genomic_DNA"/>
</dbReference>